<dbReference type="PANTHER" id="PTHR24321:SF8">
    <property type="entry name" value="ESTRADIOL 17-BETA-DEHYDROGENASE 8-RELATED"/>
    <property type="match status" value="1"/>
</dbReference>
<gene>
    <name evidence="5" type="ORF">SAMN06265360_12234</name>
</gene>
<evidence type="ECO:0000313" key="5">
    <source>
        <dbReference type="EMBL" id="SNR83972.1"/>
    </source>
</evidence>
<dbReference type="FunFam" id="3.40.50.720:FF:000084">
    <property type="entry name" value="Short-chain dehydrogenase reductase"/>
    <property type="match status" value="1"/>
</dbReference>
<dbReference type="Pfam" id="PF13561">
    <property type="entry name" value="adh_short_C2"/>
    <property type="match status" value="1"/>
</dbReference>
<evidence type="ECO:0000259" key="4">
    <source>
        <dbReference type="SMART" id="SM00822"/>
    </source>
</evidence>
<dbReference type="InterPro" id="IPR002347">
    <property type="entry name" value="SDR_fam"/>
</dbReference>
<evidence type="ECO:0000256" key="1">
    <source>
        <dbReference type="ARBA" id="ARBA00006484"/>
    </source>
</evidence>
<evidence type="ECO:0000256" key="2">
    <source>
        <dbReference type="ARBA" id="ARBA00023002"/>
    </source>
</evidence>
<dbReference type="AlphaFoldDB" id="A0A238ZLA7"/>
<comment type="similarity">
    <text evidence="1">Belongs to the short-chain dehydrogenases/reductases (SDR) family.</text>
</comment>
<feature type="domain" description="Ketoreductase" evidence="4">
    <location>
        <begin position="8"/>
        <end position="184"/>
    </location>
</feature>
<dbReference type="Proteomes" id="UP000198348">
    <property type="component" value="Unassembled WGS sequence"/>
</dbReference>
<dbReference type="PROSITE" id="PS00061">
    <property type="entry name" value="ADH_SHORT"/>
    <property type="match status" value="1"/>
</dbReference>
<evidence type="ECO:0000256" key="3">
    <source>
        <dbReference type="ARBA" id="ARBA00023027"/>
    </source>
</evidence>
<keyword evidence="6" id="KW-1185">Reference proteome</keyword>
<dbReference type="PRINTS" id="PR00081">
    <property type="entry name" value="GDHRDH"/>
</dbReference>
<dbReference type="NCBIfam" id="NF005559">
    <property type="entry name" value="PRK07231.1"/>
    <property type="match status" value="1"/>
</dbReference>
<dbReference type="InterPro" id="IPR020904">
    <property type="entry name" value="Sc_DH/Rdtase_CS"/>
</dbReference>
<name>A0A238ZLA7_9PSEU</name>
<proteinExistence type="inferred from homology"/>
<dbReference type="RefSeq" id="WP_089303018.1">
    <property type="nucleotide sequence ID" value="NZ_FZNW01000022.1"/>
</dbReference>
<keyword evidence="3" id="KW-0520">NAD</keyword>
<accession>A0A238ZLA7</accession>
<dbReference type="EMBL" id="FZNW01000022">
    <property type="protein sequence ID" value="SNR83972.1"/>
    <property type="molecule type" value="Genomic_DNA"/>
</dbReference>
<sequence length="254" mass="26435">MLSELTNKRALVTGAAQGLGRAVAELFVERGARVVLADIDMERLHRTATELGGTTVPVRCDVTDADQVAAAVAKVESEWGGLDIAVNNAGIEVASPLVDQAETDFDRLMAINVKGVFLGIKYAAPALAKAGGGAVINMASVAGLGGVPLLGSYCASKAAVIRLSETAALELRDSGVRVNAVCPSFVDTEMVNRLVDPFEAATGAKFEDVVAVKQQRLGTPEEVAEIVAFLASDDARFITASHYVLDCALSGSLF</sequence>
<dbReference type="CDD" id="cd05233">
    <property type="entry name" value="SDR_c"/>
    <property type="match status" value="1"/>
</dbReference>
<dbReference type="Gene3D" id="3.40.50.720">
    <property type="entry name" value="NAD(P)-binding Rossmann-like Domain"/>
    <property type="match status" value="1"/>
</dbReference>
<protein>
    <submittedName>
        <fullName evidence="5">NAD(P)-dependent dehydrogenase, short-chain alcohol dehydrogenase family</fullName>
    </submittedName>
</protein>
<dbReference type="OrthoDB" id="7064009at2"/>
<organism evidence="5 6">
    <name type="scientific">Haloechinothrix alba</name>
    <dbReference type="NCBI Taxonomy" id="664784"/>
    <lineage>
        <taxon>Bacteria</taxon>
        <taxon>Bacillati</taxon>
        <taxon>Actinomycetota</taxon>
        <taxon>Actinomycetes</taxon>
        <taxon>Pseudonocardiales</taxon>
        <taxon>Pseudonocardiaceae</taxon>
        <taxon>Haloechinothrix</taxon>
    </lineage>
</organism>
<reference evidence="5 6" key="1">
    <citation type="submission" date="2017-06" db="EMBL/GenBank/DDBJ databases">
        <authorList>
            <person name="Kim H.J."/>
            <person name="Triplett B.A."/>
        </authorList>
    </citation>
    <scope>NUCLEOTIDE SEQUENCE [LARGE SCALE GENOMIC DNA]</scope>
    <source>
        <strain evidence="5 6">DSM 45207</strain>
    </source>
</reference>
<dbReference type="PRINTS" id="PR00080">
    <property type="entry name" value="SDRFAMILY"/>
</dbReference>
<dbReference type="SUPFAM" id="SSF51735">
    <property type="entry name" value="NAD(P)-binding Rossmann-fold domains"/>
    <property type="match status" value="1"/>
</dbReference>
<dbReference type="InterPro" id="IPR036291">
    <property type="entry name" value="NAD(P)-bd_dom_sf"/>
</dbReference>
<dbReference type="SMART" id="SM00822">
    <property type="entry name" value="PKS_KR"/>
    <property type="match status" value="1"/>
</dbReference>
<dbReference type="PANTHER" id="PTHR24321">
    <property type="entry name" value="DEHYDROGENASES, SHORT CHAIN"/>
    <property type="match status" value="1"/>
</dbReference>
<keyword evidence="2" id="KW-0560">Oxidoreductase</keyword>
<dbReference type="GO" id="GO:0016491">
    <property type="term" value="F:oxidoreductase activity"/>
    <property type="evidence" value="ECO:0007669"/>
    <property type="project" value="UniProtKB-KW"/>
</dbReference>
<evidence type="ECO:0000313" key="6">
    <source>
        <dbReference type="Proteomes" id="UP000198348"/>
    </source>
</evidence>
<dbReference type="InterPro" id="IPR057326">
    <property type="entry name" value="KR_dom"/>
</dbReference>